<reference evidence="3" key="1">
    <citation type="submission" date="2016-11" db="EMBL/GenBank/DDBJ databases">
        <authorList>
            <person name="Varghese N."/>
            <person name="Submissions S."/>
        </authorList>
    </citation>
    <scope>NUCLEOTIDE SEQUENCE [LARGE SCALE GENOMIC DNA]</scope>
    <source>
        <strain evidence="3">DSM 11792</strain>
    </source>
</reference>
<keyword evidence="3" id="KW-1185">Reference proteome</keyword>
<feature type="domain" description="D-galactarate/Altronate dehydratase C-terminal" evidence="1">
    <location>
        <begin position="20"/>
        <end position="90"/>
    </location>
</feature>
<dbReference type="PANTHER" id="PTHR30536">
    <property type="entry name" value="ALTRONATE/GALACTARATE DEHYDRATASE"/>
    <property type="match status" value="1"/>
</dbReference>
<dbReference type="InterPro" id="IPR052172">
    <property type="entry name" value="UxaA_altronate/galactarate_dh"/>
</dbReference>
<organism evidence="2 3">
    <name type="scientific">Desulfofundulus australicus DSM 11792</name>
    <dbReference type="NCBI Taxonomy" id="1121425"/>
    <lineage>
        <taxon>Bacteria</taxon>
        <taxon>Bacillati</taxon>
        <taxon>Bacillota</taxon>
        <taxon>Clostridia</taxon>
        <taxon>Eubacteriales</taxon>
        <taxon>Peptococcaceae</taxon>
        <taxon>Desulfofundulus</taxon>
    </lineage>
</organism>
<dbReference type="AlphaFoldDB" id="A0A1M5DNM0"/>
<proteinExistence type="predicted"/>
<dbReference type="Pfam" id="PF20629">
    <property type="entry name" value="GD_AH_C"/>
    <property type="match status" value="1"/>
</dbReference>
<evidence type="ECO:0000313" key="2">
    <source>
        <dbReference type="EMBL" id="SHF68496.1"/>
    </source>
</evidence>
<name>A0A1M5DNM0_9FIRM</name>
<dbReference type="GO" id="GO:0016787">
    <property type="term" value="F:hydrolase activity"/>
    <property type="evidence" value="ECO:0007669"/>
    <property type="project" value="UniProtKB-KW"/>
</dbReference>
<sequence>MSEKYTGVQAIRFLNPRLCPVPTVKISSNSILFNRKRNWMDFDAGRLLSGITLPELARELWQYILEVASGLRTRNEINDFREIAIFKQGVTL</sequence>
<gene>
    <name evidence="2" type="ORF">SAMN02745218_02870</name>
</gene>
<dbReference type="EMBL" id="FQUW01000053">
    <property type="protein sequence ID" value="SHF68496.1"/>
    <property type="molecule type" value="Genomic_DNA"/>
</dbReference>
<keyword evidence="2" id="KW-0378">Hydrolase</keyword>
<evidence type="ECO:0000313" key="3">
    <source>
        <dbReference type="Proteomes" id="UP000184196"/>
    </source>
</evidence>
<evidence type="ECO:0000259" key="1">
    <source>
        <dbReference type="Pfam" id="PF20629"/>
    </source>
</evidence>
<dbReference type="Proteomes" id="UP000184196">
    <property type="component" value="Unassembled WGS sequence"/>
</dbReference>
<dbReference type="PANTHER" id="PTHR30536:SF5">
    <property type="entry name" value="ALTRONATE DEHYDRATASE"/>
    <property type="match status" value="1"/>
</dbReference>
<protein>
    <submittedName>
        <fullName evidence="2">D-galactarate dehydratase / Altronate hydrolase, C terminus</fullName>
    </submittedName>
</protein>
<dbReference type="InterPro" id="IPR048332">
    <property type="entry name" value="GD_AH_C"/>
</dbReference>
<accession>A0A1M5DNM0</accession>
<dbReference type="GO" id="GO:0019698">
    <property type="term" value="P:D-galacturonate catabolic process"/>
    <property type="evidence" value="ECO:0007669"/>
    <property type="project" value="TreeGrafter"/>
</dbReference>